<keyword evidence="4" id="KW-0433">Leucine-rich repeat</keyword>
<dbReference type="GO" id="GO:0002224">
    <property type="term" value="P:toll-like receptor signaling pathway"/>
    <property type="evidence" value="ECO:0007669"/>
    <property type="project" value="TreeGrafter"/>
</dbReference>
<evidence type="ECO:0000256" key="15">
    <source>
        <dbReference type="SAM" id="SignalP"/>
    </source>
</evidence>
<feature type="chain" id="PRO_5003579782" description="TIR domain-containing protein" evidence="15">
    <location>
        <begin position="20"/>
        <end position="960"/>
    </location>
</feature>
<evidence type="ECO:0000256" key="7">
    <source>
        <dbReference type="ARBA" id="ARBA00022737"/>
    </source>
</evidence>
<dbReference type="Ensembl" id="ENSLACT00000002997.1">
    <property type="protein sequence ID" value="ENSLACP00000002971.1"/>
    <property type="gene ID" value="ENSLACG00000002657.1"/>
</dbReference>
<comment type="similarity">
    <text evidence="2">Belongs to the Toll-like receptor family.</text>
</comment>
<keyword evidence="13" id="KW-0395">Inflammatory response</keyword>
<dbReference type="OMA" id="PLNIEFF"/>
<reference evidence="17" key="3">
    <citation type="submission" date="2025-09" db="UniProtKB">
        <authorList>
            <consortium name="Ensembl"/>
        </authorList>
    </citation>
    <scope>IDENTIFICATION</scope>
</reference>
<dbReference type="SMART" id="SM00369">
    <property type="entry name" value="LRR_TYP"/>
    <property type="match status" value="18"/>
</dbReference>
<evidence type="ECO:0000256" key="12">
    <source>
        <dbReference type="ARBA" id="ARBA00023180"/>
    </source>
</evidence>
<protein>
    <recommendedName>
        <fullName evidence="16">TIR domain-containing protein</fullName>
    </recommendedName>
</protein>
<dbReference type="Bgee" id="ENSLACG00000002657">
    <property type="expression patterns" value="Expressed in chordate pharynx"/>
</dbReference>
<dbReference type="PANTHER" id="PTHR24365:SF545">
    <property type="entry name" value="TOLL-LIKE RECEPTOR 12"/>
    <property type="match status" value="1"/>
</dbReference>
<dbReference type="InParanoid" id="H3A000"/>
<keyword evidence="12" id="KW-0325">Glycoprotein</keyword>
<keyword evidence="7" id="KW-0677">Repeat</keyword>
<evidence type="ECO:0000256" key="8">
    <source>
        <dbReference type="ARBA" id="ARBA00022859"/>
    </source>
</evidence>
<keyword evidence="8" id="KW-0391">Immunity</keyword>
<evidence type="ECO:0000256" key="2">
    <source>
        <dbReference type="ARBA" id="ARBA00009634"/>
    </source>
</evidence>
<dbReference type="SMART" id="SM00365">
    <property type="entry name" value="LRR_SD22"/>
    <property type="match status" value="13"/>
</dbReference>
<evidence type="ECO:0000256" key="13">
    <source>
        <dbReference type="ARBA" id="ARBA00023198"/>
    </source>
</evidence>
<keyword evidence="11" id="KW-0675">Receptor</keyword>
<keyword evidence="18" id="KW-1185">Reference proteome</keyword>
<dbReference type="PROSITE" id="PS51450">
    <property type="entry name" value="LRR"/>
    <property type="match status" value="5"/>
</dbReference>
<evidence type="ECO:0000256" key="3">
    <source>
        <dbReference type="ARBA" id="ARBA00022588"/>
    </source>
</evidence>
<reference evidence="17" key="2">
    <citation type="submission" date="2025-08" db="UniProtKB">
        <authorList>
            <consortium name="Ensembl"/>
        </authorList>
    </citation>
    <scope>IDENTIFICATION</scope>
</reference>
<dbReference type="EMBL" id="AFYH01217943">
    <property type="status" value="NOT_ANNOTATED_CDS"/>
    <property type="molecule type" value="Genomic_DNA"/>
</dbReference>
<dbReference type="InterPro" id="IPR032675">
    <property type="entry name" value="LRR_dom_sf"/>
</dbReference>
<keyword evidence="5 14" id="KW-0812">Transmembrane</keyword>
<evidence type="ECO:0000259" key="16">
    <source>
        <dbReference type="PROSITE" id="PS50104"/>
    </source>
</evidence>
<dbReference type="InterPro" id="IPR001611">
    <property type="entry name" value="Leu-rich_rpt"/>
</dbReference>
<organism evidence="17 18">
    <name type="scientific">Latimeria chalumnae</name>
    <name type="common">Coelacanth</name>
    <dbReference type="NCBI Taxonomy" id="7897"/>
    <lineage>
        <taxon>Eukaryota</taxon>
        <taxon>Metazoa</taxon>
        <taxon>Chordata</taxon>
        <taxon>Craniata</taxon>
        <taxon>Vertebrata</taxon>
        <taxon>Euteleostomi</taxon>
        <taxon>Coelacanthiformes</taxon>
        <taxon>Coelacanthidae</taxon>
        <taxon>Latimeria</taxon>
    </lineage>
</organism>
<evidence type="ECO:0000256" key="1">
    <source>
        <dbReference type="ARBA" id="ARBA00004479"/>
    </source>
</evidence>
<dbReference type="PANTHER" id="PTHR24365">
    <property type="entry name" value="TOLL-LIKE RECEPTOR"/>
    <property type="match status" value="1"/>
</dbReference>
<keyword evidence="6 15" id="KW-0732">Signal</keyword>
<evidence type="ECO:0000256" key="14">
    <source>
        <dbReference type="SAM" id="Phobius"/>
    </source>
</evidence>
<sequence length="960" mass="109184">ASASGIEALFWIFVLMVVAGDSATGYTYRNCYNDYTWHGHISCRNQKVGQLKDVVLDLPSWVKVLNISFTSLQTLPKEGFVNLTGLRHLRLNQNNLSSIYPRAFWGLQNLNCLNLSNNLLSSLNSSAFHGLANLTELILSANRLDHISAQALAPLRNLKILDISFNTFTNFTSLVEAIQDVSSLKVLLVKGNQIRVLESSRGLPKNLYFLNLMGNSITSISVCNSCLSNVIKLLLSNNKISSSEELARLNLSQVQYLDLESNLLNASEVLKWLKNLPASLTNLSLSVTNLKAAEDIRKMCEILRETKIIFLRIYKSGVKEVSQSFNTCMNLQTLDLSNNNIRLPYLFTSGNSSNTLRNLKLSQNKIKRVWLCKYKRDTGARMGQNSSCLQNLEYLTFQYNRLSAIPGHSFSYLVNLKFLSLAVNELNFINKTAFVGLTKLKFLTLSNNAIGEVFDETFKDLHSLSVLKLRNNRISVLYNNTFHCLKNLQILDLGGNPIKRIAEASFRGLGGLQNLYLDRNKLDNLHSGIFKNLTSLKILDLTSNLLSYSKTQLSSPPFLHLKTLRMLKLDHQQPYGLQIMPSNLFEGLGSLRSLYLPGNKLRILNTQPFWPLVNLTHLDLNNICSGEQILPNNTFTSLVNLKILYLTNAGLSRVSKGLLANLKNLQTLVMSENMIRTINKDSLDGLHQLQNLDLRFNPISCTCDNSWFHNWSITSNTQIVLLHHMACPNSDPTTSNFFSFDTSICAIDLGLLAFCSSAPILLGFVMVSMAYSKGRWYFRYGYYLLQAWLRETELQKKGFRHRYDAFISYNSRNEEWVANHLESKLETEGPPYFKLCLHYRDFEAGKAITSNIVDSIYSSRKTICIISRHYLVSEWCSMEIQVALYRLFDEHNDVLILVFLEDIPDHVLSSYYRLRKIVRKKTYLKWPSDQAGQKLFWAKLKDALKSETNAHKRELPSIEA</sequence>
<feature type="signal peptide" evidence="15">
    <location>
        <begin position="1"/>
        <end position="19"/>
    </location>
</feature>
<name>H3A000_LATCH</name>
<dbReference type="SUPFAM" id="SSF52200">
    <property type="entry name" value="Toll/Interleukin receptor TIR domain"/>
    <property type="match status" value="1"/>
</dbReference>
<accession>H3A000</accession>
<dbReference type="Pfam" id="PF00560">
    <property type="entry name" value="LRR_1"/>
    <property type="match status" value="1"/>
</dbReference>
<reference evidence="18" key="1">
    <citation type="submission" date="2011-08" db="EMBL/GenBank/DDBJ databases">
        <title>The draft genome of Latimeria chalumnae.</title>
        <authorList>
            <person name="Di Palma F."/>
            <person name="Alfoldi J."/>
            <person name="Johnson J."/>
            <person name="Berlin A."/>
            <person name="Gnerre S."/>
            <person name="Jaffe D."/>
            <person name="MacCallum I."/>
            <person name="Young S."/>
            <person name="Walker B.J."/>
            <person name="Lander E."/>
            <person name="Lindblad-Toh K."/>
        </authorList>
    </citation>
    <scope>NUCLEOTIDE SEQUENCE [LARGE SCALE GENOMIC DNA]</scope>
    <source>
        <strain evidence="18">Wild caught</strain>
    </source>
</reference>
<comment type="subcellular location">
    <subcellularLocation>
        <location evidence="1">Membrane</location>
        <topology evidence="1">Single-pass type I membrane protein</topology>
    </subcellularLocation>
</comment>
<dbReference type="GeneTree" id="ENSGT00940000163576"/>
<evidence type="ECO:0000256" key="4">
    <source>
        <dbReference type="ARBA" id="ARBA00022614"/>
    </source>
</evidence>
<evidence type="ECO:0000256" key="11">
    <source>
        <dbReference type="ARBA" id="ARBA00023170"/>
    </source>
</evidence>
<keyword evidence="10 14" id="KW-0472">Membrane</keyword>
<gene>
    <name evidence="17" type="primary">LOC102349691</name>
</gene>
<dbReference type="AlphaFoldDB" id="H3A000"/>
<feature type="domain" description="TIR" evidence="16">
    <location>
        <begin position="801"/>
        <end position="944"/>
    </location>
</feature>
<feature type="transmembrane region" description="Helical" evidence="14">
    <location>
        <begin position="749"/>
        <end position="771"/>
    </location>
</feature>
<dbReference type="Gene3D" id="3.40.50.10140">
    <property type="entry name" value="Toll/interleukin-1 receptor homology (TIR) domain"/>
    <property type="match status" value="1"/>
</dbReference>
<dbReference type="FunFam" id="3.40.50.10140:FF:000001">
    <property type="entry name" value="Toll-like receptor 2"/>
    <property type="match status" value="1"/>
</dbReference>
<evidence type="ECO:0000313" key="17">
    <source>
        <dbReference type="Ensembl" id="ENSLACP00000002971.1"/>
    </source>
</evidence>
<keyword evidence="3" id="KW-0399">Innate immunity</keyword>
<proteinExistence type="inferred from homology"/>
<dbReference type="GO" id="GO:0005886">
    <property type="term" value="C:plasma membrane"/>
    <property type="evidence" value="ECO:0007669"/>
    <property type="project" value="TreeGrafter"/>
</dbReference>
<dbReference type="PROSITE" id="PS50104">
    <property type="entry name" value="TIR"/>
    <property type="match status" value="1"/>
</dbReference>
<dbReference type="PRINTS" id="PR01537">
    <property type="entry name" value="INTRLKN1R1F"/>
</dbReference>
<evidence type="ECO:0000256" key="6">
    <source>
        <dbReference type="ARBA" id="ARBA00022729"/>
    </source>
</evidence>
<dbReference type="InterPro" id="IPR035897">
    <property type="entry name" value="Toll_tir_struct_dom_sf"/>
</dbReference>
<dbReference type="InterPro" id="IPR000157">
    <property type="entry name" value="TIR_dom"/>
</dbReference>
<dbReference type="eggNOG" id="KOG4641">
    <property type="taxonomic scope" value="Eukaryota"/>
</dbReference>
<dbReference type="GO" id="GO:0006954">
    <property type="term" value="P:inflammatory response"/>
    <property type="evidence" value="ECO:0007669"/>
    <property type="project" value="UniProtKB-KW"/>
</dbReference>
<dbReference type="Pfam" id="PF13855">
    <property type="entry name" value="LRR_8"/>
    <property type="match status" value="4"/>
</dbReference>
<dbReference type="GO" id="GO:0038023">
    <property type="term" value="F:signaling receptor activity"/>
    <property type="evidence" value="ECO:0007669"/>
    <property type="project" value="TreeGrafter"/>
</dbReference>
<dbReference type="Pfam" id="PF01582">
    <property type="entry name" value="TIR"/>
    <property type="match status" value="1"/>
</dbReference>
<evidence type="ECO:0000256" key="9">
    <source>
        <dbReference type="ARBA" id="ARBA00022989"/>
    </source>
</evidence>
<dbReference type="GO" id="GO:0045087">
    <property type="term" value="P:innate immune response"/>
    <property type="evidence" value="ECO:0007669"/>
    <property type="project" value="UniProtKB-KW"/>
</dbReference>
<dbReference type="Proteomes" id="UP000008672">
    <property type="component" value="Unassembled WGS sequence"/>
</dbReference>
<dbReference type="InterPro" id="IPR003591">
    <property type="entry name" value="Leu-rich_rpt_typical-subtyp"/>
</dbReference>
<keyword evidence="9 14" id="KW-1133">Transmembrane helix</keyword>
<evidence type="ECO:0000256" key="10">
    <source>
        <dbReference type="ARBA" id="ARBA00023136"/>
    </source>
</evidence>
<dbReference type="HOGENOM" id="CLU_006000_4_0_1"/>
<evidence type="ECO:0000313" key="18">
    <source>
        <dbReference type="Proteomes" id="UP000008672"/>
    </source>
</evidence>
<dbReference type="STRING" id="7897.ENSLACP00000002971"/>
<evidence type="ECO:0000256" key="5">
    <source>
        <dbReference type="ARBA" id="ARBA00022692"/>
    </source>
</evidence>
<dbReference type="Gene3D" id="3.80.10.10">
    <property type="entry name" value="Ribonuclease Inhibitor"/>
    <property type="match status" value="5"/>
</dbReference>
<dbReference type="SMART" id="SM00255">
    <property type="entry name" value="TIR"/>
    <property type="match status" value="1"/>
</dbReference>
<dbReference type="SUPFAM" id="SSF52058">
    <property type="entry name" value="L domain-like"/>
    <property type="match status" value="2"/>
</dbReference>